<evidence type="ECO:0000256" key="7">
    <source>
        <dbReference type="ARBA" id="ARBA00023016"/>
    </source>
</evidence>
<dbReference type="SUPFAM" id="SSF54786">
    <property type="entry name" value="YcfA/nrd intein domain"/>
    <property type="match status" value="1"/>
</dbReference>
<organism evidence="8 9">
    <name type="scientific">Pseudomonas monachiensis</name>
    <dbReference type="NCBI Taxonomy" id="3060212"/>
    <lineage>
        <taxon>Bacteria</taxon>
        <taxon>Pseudomonadati</taxon>
        <taxon>Pseudomonadota</taxon>
        <taxon>Gammaproteobacteria</taxon>
        <taxon>Pseudomonadales</taxon>
        <taxon>Pseudomonadaceae</taxon>
        <taxon>Pseudomonas</taxon>
    </lineage>
</organism>
<gene>
    <name evidence="8" type="ORF">ACKKH4_13080</name>
</gene>
<reference evidence="8 9" key="1">
    <citation type="submission" date="2024-12" db="EMBL/GenBank/DDBJ databases">
        <title>Pseudomonas species isolated from Lotus nodules promote plant growth.</title>
        <authorList>
            <person name="Yu Y.-H."/>
            <person name="Kurtenbach J."/>
            <person name="Crosbie D."/>
            <person name="Brachmann A."/>
            <person name="Marin M."/>
        </authorList>
    </citation>
    <scope>NUCLEOTIDE SEQUENCE [LARGE SCALE GENOMIC DNA]</scope>
    <source>
        <strain evidence="8 9">PLb12A</strain>
    </source>
</reference>
<dbReference type="RefSeq" id="WP_409078655.1">
    <property type="nucleotide sequence ID" value="NZ_CP178857.1"/>
</dbReference>
<keyword evidence="9" id="KW-1185">Reference proteome</keyword>
<evidence type="ECO:0000256" key="5">
    <source>
        <dbReference type="ARBA" id="ARBA00022801"/>
    </source>
</evidence>
<evidence type="ECO:0000256" key="6">
    <source>
        <dbReference type="ARBA" id="ARBA00022884"/>
    </source>
</evidence>
<dbReference type="InterPro" id="IPR038570">
    <property type="entry name" value="HicA_sf"/>
</dbReference>
<keyword evidence="5" id="KW-0378">Hydrolase</keyword>
<name>A0ABW9H8D4_9PSED</name>
<keyword evidence="4" id="KW-0255">Endonuclease</keyword>
<evidence type="ECO:0000256" key="3">
    <source>
        <dbReference type="ARBA" id="ARBA00022722"/>
    </source>
</evidence>
<proteinExistence type="inferred from homology"/>
<keyword evidence="7" id="KW-0346">Stress response</keyword>
<comment type="similarity">
    <text evidence="1">Belongs to the HicA mRNA interferase family.</text>
</comment>
<sequence>MKYSEFRRWLKARGVIFVAGKGTSHFKVYYNGKQTVFADHGAKEMKEPTRKGIIKQLGLE</sequence>
<dbReference type="Gene3D" id="3.30.920.30">
    <property type="entry name" value="Hypothetical protein"/>
    <property type="match status" value="1"/>
</dbReference>
<comment type="caution">
    <text evidence="8">The sequence shown here is derived from an EMBL/GenBank/DDBJ whole genome shotgun (WGS) entry which is preliminary data.</text>
</comment>
<keyword evidence="3" id="KW-0540">Nuclease</keyword>
<dbReference type="Proteomes" id="UP001631987">
    <property type="component" value="Unassembled WGS sequence"/>
</dbReference>
<evidence type="ECO:0000256" key="1">
    <source>
        <dbReference type="ARBA" id="ARBA00006620"/>
    </source>
</evidence>
<keyword evidence="6" id="KW-0694">RNA-binding</keyword>
<evidence type="ECO:0000256" key="2">
    <source>
        <dbReference type="ARBA" id="ARBA00022649"/>
    </source>
</evidence>
<accession>A0ABW9H8D4</accession>
<keyword evidence="2" id="KW-1277">Toxin-antitoxin system</keyword>
<dbReference type="EMBL" id="JBJVNW010000006">
    <property type="protein sequence ID" value="MFM9518174.1"/>
    <property type="molecule type" value="Genomic_DNA"/>
</dbReference>
<protein>
    <submittedName>
        <fullName evidence="8">Type II toxin-antitoxin system HicA family toxin</fullName>
    </submittedName>
</protein>
<dbReference type="InterPro" id="IPR012933">
    <property type="entry name" value="HicA_mRNA_interferase"/>
</dbReference>
<evidence type="ECO:0000313" key="9">
    <source>
        <dbReference type="Proteomes" id="UP001631987"/>
    </source>
</evidence>
<evidence type="ECO:0000256" key="4">
    <source>
        <dbReference type="ARBA" id="ARBA00022759"/>
    </source>
</evidence>
<evidence type="ECO:0000313" key="8">
    <source>
        <dbReference type="EMBL" id="MFM9518174.1"/>
    </source>
</evidence>
<dbReference type="Pfam" id="PF07927">
    <property type="entry name" value="HicA_toxin"/>
    <property type="match status" value="1"/>
</dbReference>